<proteinExistence type="predicted"/>
<dbReference type="EMBL" id="KY684109">
    <property type="protein sequence ID" value="ARF11707.1"/>
    <property type="molecule type" value="Genomic_DNA"/>
</dbReference>
<protein>
    <submittedName>
        <fullName evidence="2">Uncharacterized protein</fullName>
    </submittedName>
</protein>
<gene>
    <name evidence="2" type="ORF">Klosneuvirus_2_143</name>
</gene>
<accession>A0A1V0SJ07</accession>
<name>A0A1V0SJ07_9VIRU</name>
<evidence type="ECO:0000256" key="1">
    <source>
        <dbReference type="SAM" id="MobiDB-lite"/>
    </source>
</evidence>
<feature type="region of interest" description="Disordered" evidence="1">
    <location>
        <begin position="121"/>
        <end position="164"/>
    </location>
</feature>
<feature type="region of interest" description="Disordered" evidence="1">
    <location>
        <begin position="1"/>
        <end position="33"/>
    </location>
</feature>
<feature type="compositionally biased region" description="Basic and acidic residues" evidence="1">
    <location>
        <begin position="148"/>
        <end position="164"/>
    </location>
</feature>
<reference evidence="2" key="1">
    <citation type="journal article" date="2017" name="Science">
        <title>Giant viruses with an expanded complement of translation system components.</title>
        <authorList>
            <person name="Schulz F."/>
            <person name="Yutin N."/>
            <person name="Ivanova N.N."/>
            <person name="Ortega D.R."/>
            <person name="Lee T.K."/>
            <person name="Vierheilig J."/>
            <person name="Daims H."/>
            <person name="Horn M."/>
            <person name="Wagner M."/>
            <person name="Jensen G.J."/>
            <person name="Kyrpides N.C."/>
            <person name="Koonin E.V."/>
            <person name="Woyke T."/>
        </authorList>
    </citation>
    <scope>NUCLEOTIDE SEQUENCE</scope>
    <source>
        <strain evidence="2">KNV1</strain>
    </source>
</reference>
<evidence type="ECO:0000313" key="2">
    <source>
        <dbReference type="EMBL" id="ARF11707.1"/>
    </source>
</evidence>
<organism evidence="2">
    <name type="scientific">Klosneuvirus KNV1</name>
    <dbReference type="NCBI Taxonomy" id="1977640"/>
    <lineage>
        <taxon>Viruses</taxon>
        <taxon>Varidnaviria</taxon>
        <taxon>Bamfordvirae</taxon>
        <taxon>Nucleocytoviricota</taxon>
        <taxon>Megaviricetes</taxon>
        <taxon>Imitervirales</taxon>
        <taxon>Mimiviridae</taxon>
        <taxon>Klosneuvirinae</taxon>
        <taxon>Klosneuvirus</taxon>
    </lineage>
</organism>
<sequence>MNTSEPQDDPQLTPEDIKDIEQEPGDVADIPIDNIEKEKLDQLRELISKLPRDQAMQLIENLAKGHANPVNPNNNMYSNTNKKDMLRSRLQQKLRQKQVGRMGKAGKQALQHKYEEKMKAFEQQKAELAKQNQPKPDEASEIQINPVECHDEHCSHDHGQKDKV</sequence>